<proteinExistence type="predicted"/>
<organism evidence="1 2">
    <name type="scientific">Sphingobacterium hungaricum</name>
    <dbReference type="NCBI Taxonomy" id="2082723"/>
    <lineage>
        <taxon>Bacteria</taxon>
        <taxon>Pseudomonadati</taxon>
        <taxon>Bacteroidota</taxon>
        <taxon>Sphingobacteriia</taxon>
        <taxon>Sphingobacteriales</taxon>
        <taxon>Sphingobacteriaceae</taxon>
        <taxon>Sphingobacterium</taxon>
    </lineage>
</organism>
<dbReference type="EMBL" id="PRDK01000010">
    <property type="protein sequence ID" value="MBE8715499.1"/>
    <property type="molecule type" value="Genomic_DNA"/>
</dbReference>
<dbReference type="InterPro" id="IPR052927">
    <property type="entry name" value="DCC_oxidoreductase"/>
</dbReference>
<keyword evidence="2" id="KW-1185">Reference proteome</keyword>
<gene>
    <name evidence="1" type="ORF">C4F49_17645</name>
</gene>
<sequence>MRLPETIANTSNLNEGKPILLFDGVCNLCNSTVDFIIRRDRKKTLFFASLQSPFGQEIKKQLPKDIDSIVFIENGKLFIKSEAALKIAAYLGFPYNLLLVGKILPRKWRDASYDYVARNRYKWFNRKDSCRIPAPEERNRFIENF</sequence>
<evidence type="ECO:0000313" key="2">
    <source>
        <dbReference type="Proteomes" id="UP000616201"/>
    </source>
</evidence>
<reference evidence="1" key="1">
    <citation type="submission" date="2018-02" db="EMBL/GenBank/DDBJ databases">
        <authorList>
            <person name="Vasarhelyi B.M."/>
            <person name="Deshmukh S."/>
            <person name="Balint B."/>
            <person name="Kukolya J."/>
        </authorList>
    </citation>
    <scope>NUCLEOTIDE SEQUENCE</scope>
    <source>
        <strain evidence="1">KB22</strain>
    </source>
</reference>
<dbReference type="Pfam" id="PF04134">
    <property type="entry name" value="DCC1-like"/>
    <property type="match status" value="1"/>
</dbReference>
<name>A0A928YS00_9SPHI</name>
<dbReference type="PANTHER" id="PTHR33639">
    <property type="entry name" value="THIOL-DISULFIDE OXIDOREDUCTASE DCC"/>
    <property type="match status" value="1"/>
</dbReference>
<dbReference type="GO" id="GO:0015035">
    <property type="term" value="F:protein-disulfide reductase activity"/>
    <property type="evidence" value="ECO:0007669"/>
    <property type="project" value="InterPro"/>
</dbReference>
<dbReference type="RefSeq" id="WP_196935088.1">
    <property type="nucleotide sequence ID" value="NZ_MU158698.1"/>
</dbReference>
<dbReference type="AlphaFoldDB" id="A0A928YS00"/>
<dbReference type="Proteomes" id="UP000616201">
    <property type="component" value="Unassembled WGS sequence"/>
</dbReference>
<protein>
    <submittedName>
        <fullName evidence="1">Thiol-disulfide dehydrogenase</fullName>
    </submittedName>
</protein>
<comment type="caution">
    <text evidence="1">The sequence shown here is derived from an EMBL/GenBank/DDBJ whole genome shotgun (WGS) entry which is preliminary data.</text>
</comment>
<dbReference type="PANTHER" id="PTHR33639:SF2">
    <property type="entry name" value="DUF393 DOMAIN-CONTAINING PROTEIN"/>
    <property type="match status" value="1"/>
</dbReference>
<accession>A0A928YS00</accession>
<evidence type="ECO:0000313" key="1">
    <source>
        <dbReference type="EMBL" id="MBE8715499.1"/>
    </source>
</evidence>
<dbReference type="InterPro" id="IPR007263">
    <property type="entry name" value="DCC1-like"/>
</dbReference>